<feature type="compositionally biased region" description="Basic and acidic residues" evidence="1">
    <location>
        <begin position="17"/>
        <end position="35"/>
    </location>
</feature>
<organism evidence="2">
    <name type="scientific">marine sediment metagenome</name>
    <dbReference type="NCBI Taxonomy" id="412755"/>
    <lineage>
        <taxon>unclassified sequences</taxon>
        <taxon>metagenomes</taxon>
        <taxon>ecological metagenomes</taxon>
    </lineage>
</organism>
<accession>X1U750</accession>
<gene>
    <name evidence="2" type="ORF">S12H4_39572</name>
</gene>
<feature type="region of interest" description="Disordered" evidence="1">
    <location>
        <begin position="17"/>
        <end position="96"/>
    </location>
</feature>
<reference evidence="2" key="1">
    <citation type="journal article" date="2014" name="Front. Microbiol.">
        <title>High frequency of phylogenetically diverse reductive dehalogenase-homologous genes in deep subseafloor sedimentary metagenomes.</title>
        <authorList>
            <person name="Kawai M."/>
            <person name="Futagami T."/>
            <person name="Toyoda A."/>
            <person name="Takaki Y."/>
            <person name="Nishi S."/>
            <person name="Hori S."/>
            <person name="Arai W."/>
            <person name="Tsubouchi T."/>
            <person name="Morono Y."/>
            <person name="Uchiyama I."/>
            <person name="Ito T."/>
            <person name="Fujiyama A."/>
            <person name="Inagaki F."/>
            <person name="Takami H."/>
        </authorList>
    </citation>
    <scope>NUCLEOTIDE SEQUENCE</scope>
    <source>
        <strain evidence="2">Expedition CK06-06</strain>
    </source>
</reference>
<evidence type="ECO:0000256" key="1">
    <source>
        <dbReference type="SAM" id="MobiDB-lite"/>
    </source>
</evidence>
<feature type="compositionally biased region" description="Polar residues" evidence="1">
    <location>
        <begin position="68"/>
        <end position="77"/>
    </location>
</feature>
<feature type="non-terminal residue" evidence="2">
    <location>
        <position position="1"/>
    </location>
</feature>
<proteinExistence type="predicted"/>
<dbReference type="AlphaFoldDB" id="X1U750"/>
<comment type="caution">
    <text evidence="2">The sequence shown here is derived from an EMBL/GenBank/DDBJ whole genome shotgun (WGS) entry which is preliminary data.</text>
</comment>
<protein>
    <submittedName>
        <fullName evidence="2">Uncharacterized protein</fullName>
    </submittedName>
</protein>
<dbReference type="EMBL" id="BARW01023924">
    <property type="protein sequence ID" value="GAI88134.1"/>
    <property type="molecule type" value="Genomic_DNA"/>
</dbReference>
<feature type="non-terminal residue" evidence="2">
    <location>
        <position position="264"/>
    </location>
</feature>
<feature type="compositionally biased region" description="Basic and acidic residues" evidence="1">
    <location>
        <begin position="43"/>
        <end position="59"/>
    </location>
</feature>
<feature type="compositionally biased region" description="Basic and acidic residues" evidence="1">
    <location>
        <begin position="78"/>
        <end position="96"/>
    </location>
</feature>
<sequence>EQYRRKIEQLQRDVIRIRGETPESKTDTISKEDLLKLLPEPGATERERKAKRDKERLGAEDQLWLLERTQSLRTQRQAPKEQQKRDLGDFEGVRGPGKLDEASLETLLSLQKQGQLDRAPKAGKNDVPGTMDLERIKQQIADLQQRVGRLSTTESPLVETAPKLGTDKIDLRGLDVLGKQEEGPAQETMGETYWAQSGDSLLEQGGLGTSSIVDEINELSTAELSARARRIMGPHRTLQSYNQARCRQYVAGAQAYLKQGRYYQ</sequence>
<evidence type="ECO:0000313" key="2">
    <source>
        <dbReference type="EMBL" id="GAI88134.1"/>
    </source>
</evidence>
<name>X1U750_9ZZZZ</name>